<name>A0A2Z3H9C0_9BACT</name>
<keyword evidence="4" id="KW-1185">Reference proteome</keyword>
<dbReference type="CDD" id="cd00077">
    <property type="entry name" value="HDc"/>
    <property type="match status" value="1"/>
</dbReference>
<dbReference type="GO" id="GO:0016787">
    <property type="term" value="F:hydrolase activity"/>
    <property type="evidence" value="ECO:0007669"/>
    <property type="project" value="UniProtKB-KW"/>
</dbReference>
<dbReference type="InterPro" id="IPR050798">
    <property type="entry name" value="YhaM_exoribonuc/phosphodiest"/>
</dbReference>
<dbReference type="GO" id="GO:0031125">
    <property type="term" value="P:rRNA 3'-end processing"/>
    <property type="evidence" value="ECO:0007669"/>
    <property type="project" value="TreeGrafter"/>
</dbReference>
<dbReference type="SUPFAM" id="SSF109604">
    <property type="entry name" value="HD-domain/PDEase-like"/>
    <property type="match status" value="1"/>
</dbReference>
<gene>
    <name evidence="3" type="ORF">C1280_33820</name>
</gene>
<dbReference type="EMBL" id="CP025958">
    <property type="protein sequence ID" value="AWM41491.1"/>
    <property type="molecule type" value="Genomic_DNA"/>
</dbReference>
<dbReference type="InterPro" id="IPR003607">
    <property type="entry name" value="HD/PDEase_dom"/>
</dbReference>
<proteinExistence type="predicted"/>
<dbReference type="PANTHER" id="PTHR37294">
    <property type="entry name" value="3'-5' EXORIBONUCLEASE YHAM"/>
    <property type="match status" value="1"/>
</dbReference>
<reference evidence="3 4" key="1">
    <citation type="submission" date="2018-01" db="EMBL/GenBank/DDBJ databases">
        <title>G. obscuriglobus.</title>
        <authorList>
            <person name="Franke J."/>
            <person name="Blomberg W."/>
            <person name="Selmecki A."/>
        </authorList>
    </citation>
    <scope>NUCLEOTIDE SEQUENCE [LARGE SCALE GENOMIC DNA]</scope>
    <source>
        <strain evidence="3 4">DSM 5831</strain>
    </source>
</reference>
<keyword evidence="1" id="KW-0378">Hydrolase</keyword>
<dbReference type="CDD" id="cd04492">
    <property type="entry name" value="YhaM_OBF_like"/>
    <property type="match status" value="1"/>
</dbReference>
<dbReference type="GO" id="GO:0003676">
    <property type="term" value="F:nucleic acid binding"/>
    <property type="evidence" value="ECO:0007669"/>
    <property type="project" value="InterPro"/>
</dbReference>
<evidence type="ECO:0000313" key="3">
    <source>
        <dbReference type="EMBL" id="AWM41491.1"/>
    </source>
</evidence>
<dbReference type="PANTHER" id="PTHR37294:SF1">
    <property type="entry name" value="3'-5' EXORIBONUCLEASE YHAM"/>
    <property type="match status" value="1"/>
</dbReference>
<dbReference type="Pfam" id="PF01336">
    <property type="entry name" value="tRNA_anti-codon"/>
    <property type="match status" value="1"/>
</dbReference>
<sequence length="334" mass="37303">MARRFVEQLRDGDNLEDVYLVTDKQLRANRNGNPYLLVELRDRTGGIQGRMWNAGDSIARGFDPGDFLFATGKVQLFQGALQAILTAVERVEPQKVEFADFLPQTEHSIPKLTERLKGYLLRLGNPHLRALAECFLMDDEFMRAFATCPAGVKLHHAYVGGLLEHTVSMMDIADKVLALYPGTDRDLVLMGVLLHDAGKTRELTFSRAFGYSDEGQLVGHIPIAVAMLAETAAKVPDLTGEPFPRELMLRLQHMILSHHGELSYGSPKVPMTPEAMLLHLIDAMDTRMHMVLRELKDDRNNPTAWTPYNHNLGRRVYKGGAFGDLFGESGGGYD</sequence>
<dbReference type="SMART" id="SM00471">
    <property type="entry name" value="HDc"/>
    <property type="match status" value="1"/>
</dbReference>
<dbReference type="InterPro" id="IPR006674">
    <property type="entry name" value="HD_domain"/>
</dbReference>
<evidence type="ECO:0000313" key="4">
    <source>
        <dbReference type="Proteomes" id="UP000245802"/>
    </source>
</evidence>
<feature type="domain" description="HD/PDEase" evidence="2">
    <location>
        <begin position="158"/>
        <end position="296"/>
    </location>
</feature>
<dbReference type="KEGG" id="gog:C1280_33820"/>
<dbReference type="Gene3D" id="1.10.3210.10">
    <property type="entry name" value="Hypothetical protein af1432"/>
    <property type="match status" value="1"/>
</dbReference>
<accession>A0A2Z3H9C0</accession>
<dbReference type="AlphaFoldDB" id="A0A2Z3H9C0"/>
<evidence type="ECO:0000259" key="2">
    <source>
        <dbReference type="SMART" id="SM00471"/>
    </source>
</evidence>
<dbReference type="Pfam" id="PF01966">
    <property type="entry name" value="HD"/>
    <property type="match status" value="1"/>
</dbReference>
<dbReference type="RefSeq" id="WP_010041125.1">
    <property type="nucleotide sequence ID" value="NZ_CP025958.1"/>
</dbReference>
<evidence type="ECO:0000256" key="1">
    <source>
        <dbReference type="ARBA" id="ARBA00022801"/>
    </source>
</evidence>
<dbReference type="OrthoDB" id="9778453at2"/>
<dbReference type="Proteomes" id="UP000245802">
    <property type="component" value="Chromosome"/>
</dbReference>
<dbReference type="InterPro" id="IPR004365">
    <property type="entry name" value="NA-bd_OB_tRNA"/>
</dbReference>
<protein>
    <submittedName>
        <fullName evidence="3">HD domain-containing protein</fullName>
    </submittedName>
</protein>
<organism evidence="3 4">
    <name type="scientific">Gemmata obscuriglobus</name>
    <dbReference type="NCBI Taxonomy" id="114"/>
    <lineage>
        <taxon>Bacteria</taxon>
        <taxon>Pseudomonadati</taxon>
        <taxon>Planctomycetota</taxon>
        <taxon>Planctomycetia</taxon>
        <taxon>Gemmatales</taxon>
        <taxon>Gemmataceae</taxon>
        <taxon>Gemmata</taxon>
    </lineage>
</organism>